<organism evidence="2 3">
    <name type="scientific">Tremella mesenterica</name>
    <name type="common">Jelly fungus</name>
    <dbReference type="NCBI Taxonomy" id="5217"/>
    <lineage>
        <taxon>Eukaryota</taxon>
        <taxon>Fungi</taxon>
        <taxon>Dikarya</taxon>
        <taxon>Basidiomycota</taxon>
        <taxon>Agaricomycotina</taxon>
        <taxon>Tremellomycetes</taxon>
        <taxon>Tremellales</taxon>
        <taxon>Tremellaceae</taxon>
        <taxon>Tremella</taxon>
    </lineage>
</organism>
<dbReference type="EMBL" id="SDIL01000010">
    <property type="protein sequence ID" value="RXK41296.1"/>
    <property type="molecule type" value="Genomic_DNA"/>
</dbReference>
<accession>A0A4Q1BTF4</accession>
<proteinExistence type="predicted"/>
<feature type="region of interest" description="Disordered" evidence="1">
    <location>
        <begin position="445"/>
        <end position="655"/>
    </location>
</feature>
<feature type="compositionally biased region" description="Pro residues" evidence="1">
    <location>
        <begin position="570"/>
        <end position="584"/>
    </location>
</feature>
<feature type="compositionally biased region" description="Polar residues" evidence="1">
    <location>
        <begin position="413"/>
        <end position="431"/>
    </location>
</feature>
<evidence type="ECO:0000313" key="3">
    <source>
        <dbReference type="Proteomes" id="UP000289152"/>
    </source>
</evidence>
<name>A0A4Q1BTF4_TREME</name>
<evidence type="ECO:0000313" key="2">
    <source>
        <dbReference type="EMBL" id="RXK41296.1"/>
    </source>
</evidence>
<evidence type="ECO:0000256" key="1">
    <source>
        <dbReference type="SAM" id="MobiDB-lite"/>
    </source>
</evidence>
<protein>
    <submittedName>
        <fullName evidence="2">Uncharacterized protein</fullName>
    </submittedName>
</protein>
<feature type="compositionally biased region" description="Basic residues" evidence="1">
    <location>
        <begin position="597"/>
        <end position="613"/>
    </location>
</feature>
<keyword evidence="3" id="KW-1185">Reference proteome</keyword>
<comment type="caution">
    <text evidence="2">The sequence shown here is derived from an EMBL/GenBank/DDBJ whole genome shotgun (WGS) entry which is preliminary data.</text>
</comment>
<dbReference type="OrthoDB" id="69928at2759"/>
<reference evidence="2 3" key="1">
    <citation type="submission" date="2016-06" db="EMBL/GenBank/DDBJ databases">
        <title>Evolution of pathogenesis and genome organization in the Tremellales.</title>
        <authorList>
            <person name="Cuomo C."/>
            <person name="Litvintseva A."/>
            <person name="Heitman J."/>
            <person name="Chen Y."/>
            <person name="Sun S."/>
            <person name="Springer D."/>
            <person name="Dromer F."/>
            <person name="Young S."/>
            <person name="Zeng Q."/>
            <person name="Chapman S."/>
            <person name="Gujja S."/>
            <person name="Saif S."/>
            <person name="Birren B."/>
        </authorList>
    </citation>
    <scope>NUCLEOTIDE SEQUENCE [LARGE SCALE GENOMIC DNA]</scope>
    <source>
        <strain evidence="2 3">ATCC 28783</strain>
    </source>
</reference>
<gene>
    <name evidence="2" type="ORF">M231_01446</name>
</gene>
<feature type="compositionally biased region" description="Basic and acidic residues" evidence="1">
    <location>
        <begin position="386"/>
        <end position="404"/>
    </location>
</feature>
<feature type="compositionally biased region" description="Basic residues" evidence="1">
    <location>
        <begin position="494"/>
        <end position="510"/>
    </location>
</feature>
<feature type="region of interest" description="Disordered" evidence="1">
    <location>
        <begin position="340"/>
        <end position="433"/>
    </location>
</feature>
<dbReference type="AlphaFoldDB" id="A0A4Q1BTF4"/>
<dbReference type="InParanoid" id="A0A4Q1BTF4"/>
<feature type="compositionally biased region" description="Basic and acidic residues" evidence="1">
    <location>
        <begin position="469"/>
        <end position="481"/>
    </location>
</feature>
<feature type="compositionally biased region" description="Basic residues" evidence="1">
    <location>
        <begin position="347"/>
        <end position="361"/>
    </location>
</feature>
<dbReference type="Proteomes" id="UP000289152">
    <property type="component" value="Unassembled WGS sequence"/>
</dbReference>
<dbReference type="STRING" id="5217.A0A4Q1BTF4"/>
<dbReference type="VEuPathDB" id="FungiDB:TREMEDRAFT_74767"/>
<dbReference type="Gene3D" id="3.40.50.1010">
    <property type="entry name" value="5'-nuclease"/>
    <property type="match status" value="1"/>
</dbReference>
<sequence>MIENKRFCVDSFRETAYRKQAAKQAALQKTLSAAYLNHQISELESRVQQQSLFTTNDRPSLGEQDVPSGLDADRDVAQRGMLNGGRIGDNLQHHDHLRKEGVTRYEKDNWGRIDDDEDESDSFNKEEEDVVRQKEEYWRVVVIDASALMWALKSVRRLVAKGYEVIVPLDCIRTLDLMKKGMSASAVAARSAARYIEHATRQHKHISADPSLTIQLGTNYKKGRGLRIQREGETANPQTLSPLPLPPDAPLEKWIAAVMGCVAYFNNIDRIELASAVNGHGDSAEAVRPMLYVANPPLAVEAAELDMEVEIKYVERGEGYALSQEAERFEVVLEVLRDTESEEGFHTRGRGRGRWHGRGRGRGGYDGERGRGRGHGRTQSGGHRGRKEDVEPAKEYKILRRPASDDAPANPRAPTTVSASQGSPHGSSPQLPTGLEIEAATSPVIHATPDPSRTPDFLPISPVPPPRAQPERLDKEPKESGKPSSELDTEERRGNRRGGRRGGRTRGRGKDKKDGRRSPQFELLQRPEGATRPPPPPPNHRPLTPPGPRILARPTGLSPRLPSSPFGPSHRPPPVFSHPPPPPSREVMHQPDMGHSGHLHRGHAHTNGHHSRPRPPPAFPTWVERPWGGQLHRKPYEHLDEPPTESKVVLLQRPK</sequence>
<feature type="compositionally biased region" description="Pro residues" evidence="1">
    <location>
        <begin position="532"/>
        <end position="548"/>
    </location>
</feature>